<dbReference type="EMBL" id="JAWDGP010001176">
    <property type="protein sequence ID" value="KAK3793800.1"/>
    <property type="molecule type" value="Genomic_DNA"/>
</dbReference>
<evidence type="ECO:0000313" key="2">
    <source>
        <dbReference type="EMBL" id="KAK3793800.1"/>
    </source>
</evidence>
<dbReference type="AlphaFoldDB" id="A0AAE1E509"/>
<feature type="domain" description="N-acetyltransferase" evidence="1">
    <location>
        <begin position="153"/>
        <end position="295"/>
    </location>
</feature>
<dbReference type="InterPro" id="IPR016181">
    <property type="entry name" value="Acyl_CoA_acyltransferase"/>
</dbReference>
<dbReference type="Pfam" id="PF06021">
    <property type="entry name" value="Gly_acyl_tr_N"/>
    <property type="match status" value="1"/>
</dbReference>
<dbReference type="PROSITE" id="PS51186">
    <property type="entry name" value="GNAT"/>
    <property type="match status" value="1"/>
</dbReference>
<dbReference type="PANTHER" id="PTHR20958">
    <property type="entry name" value="GLYCINE N-ACYLTRANSFERASE-LIKE PROTEIN"/>
    <property type="match status" value="1"/>
</dbReference>
<dbReference type="PANTHER" id="PTHR20958:SF6">
    <property type="entry name" value="GLYCINE N-ACYLTRANSFERASE-LIKE PROTEIN"/>
    <property type="match status" value="1"/>
</dbReference>
<gene>
    <name evidence="2" type="ORF">RRG08_061934</name>
</gene>
<dbReference type="Pfam" id="PF08445">
    <property type="entry name" value="FR47"/>
    <property type="match status" value="1"/>
</dbReference>
<evidence type="ECO:0000313" key="3">
    <source>
        <dbReference type="Proteomes" id="UP001283361"/>
    </source>
</evidence>
<dbReference type="SUPFAM" id="SSF55729">
    <property type="entry name" value="Acyl-CoA N-acyltransferases (Nat)"/>
    <property type="match status" value="1"/>
</dbReference>
<comment type="caution">
    <text evidence="2">The sequence shown here is derived from an EMBL/GenBank/DDBJ whole genome shotgun (WGS) entry which is preliminary data.</text>
</comment>
<reference evidence="2" key="1">
    <citation type="journal article" date="2023" name="G3 (Bethesda)">
        <title>A reference genome for the long-term kleptoplast-retaining sea slug Elysia crispata morphotype clarki.</title>
        <authorList>
            <person name="Eastman K.E."/>
            <person name="Pendleton A.L."/>
            <person name="Shaikh M.A."/>
            <person name="Suttiyut T."/>
            <person name="Ogas R."/>
            <person name="Tomko P."/>
            <person name="Gavelis G."/>
            <person name="Widhalm J.R."/>
            <person name="Wisecaver J.H."/>
        </authorList>
    </citation>
    <scope>NUCLEOTIDE SEQUENCE</scope>
    <source>
        <strain evidence="2">ECLA1</strain>
    </source>
</reference>
<dbReference type="InterPro" id="IPR000182">
    <property type="entry name" value="GNAT_dom"/>
</dbReference>
<dbReference type="InterPro" id="IPR013653">
    <property type="entry name" value="GCN5-like_dom"/>
</dbReference>
<sequence length="295" mass="33394">MDESPHRVRADELTALRDWLAQYLPETFKLYGVVDETIRGRWQGTSFLTLGWPDILAVGEGPTSPEEIDCAQYFNEPPLASVFSPSHEHLKRLLTSPGYLDWTKPILFHVFCSRIAPTIRDVSQSRGGNPERANRHGIRLVARPGDIPLLPVPDGLEARALDADLHTDLILSHWSHSRELAHLYIRENIKRFPSVGLFEESSRCVAYEISTHFGTIGFLHVHNDFRRRGLGKVVTSIMTNQYFSQGMSTSVVVFAHNHLSLSMHARMGFKVDSAVDFYTHYIGNPEDNEDILNFG</sequence>
<accession>A0AAE1E509</accession>
<evidence type="ECO:0000259" key="1">
    <source>
        <dbReference type="PROSITE" id="PS51186"/>
    </source>
</evidence>
<name>A0AAE1E509_9GAST</name>
<proteinExistence type="predicted"/>
<organism evidence="2 3">
    <name type="scientific">Elysia crispata</name>
    <name type="common">lettuce slug</name>
    <dbReference type="NCBI Taxonomy" id="231223"/>
    <lineage>
        <taxon>Eukaryota</taxon>
        <taxon>Metazoa</taxon>
        <taxon>Spiralia</taxon>
        <taxon>Lophotrochozoa</taxon>
        <taxon>Mollusca</taxon>
        <taxon>Gastropoda</taxon>
        <taxon>Heterobranchia</taxon>
        <taxon>Euthyneura</taxon>
        <taxon>Panpulmonata</taxon>
        <taxon>Sacoglossa</taxon>
        <taxon>Placobranchoidea</taxon>
        <taxon>Plakobranchidae</taxon>
        <taxon>Elysia</taxon>
    </lineage>
</organism>
<keyword evidence="3" id="KW-1185">Reference proteome</keyword>
<dbReference type="GO" id="GO:0047961">
    <property type="term" value="F:glycine N-acyltransferase activity"/>
    <property type="evidence" value="ECO:0007669"/>
    <property type="project" value="InterPro"/>
</dbReference>
<dbReference type="InterPro" id="IPR015938">
    <property type="entry name" value="Glycine_N-acyltransferase_N"/>
</dbReference>
<dbReference type="Proteomes" id="UP001283361">
    <property type="component" value="Unassembled WGS sequence"/>
</dbReference>
<dbReference type="GO" id="GO:0005739">
    <property type="term" value="C:mitochondrion"/>
    <property type="evidence" value="ECO:0007669"/>
    <property type="project" value="InterPro"/>
</dbReference>
<dbReference type="InterPro" id="IPR053225">
    <property type="entry name" value="Acyl-CoA_N-acyltransferase"/>
</dbReference>
<protein>
    <recommendedName>
        <fullName evidence="1">N-acetyltransferase domain-containing protein</fullName>
    </recommendedName>
</protein>
<dbReference type="Gene3D" id="3.40.630.30">
    <property type="match status" value="1"/>
</dbReference>